<keyword evidence="4" id="KW-0520">NAD</keyword>
<dbReference type="Pfam" id="PF14824">
    <property type="entry name" value="Sirohm_synth_M"/>
    <property type="match status" value="1"/>
</dbReference>
<accession>A0A7S7NXS1</accession>
<dbReference type="Proteomes" id="UP000593892">
    <property type="component" value="Chromosome"/>
</dbReference>
<proteinExistence type="predicted"/>
<dbReference type="SUPFAM" id="SSF51735">
    <property type="entry name" value="NAD(P)-binding Rossmann-fold domains"/>
    <property type="match status" value="1"/>
</dbReference>
<dbReference type="SUPFAM" id="SSF75615">
    <property type="entry name" value="Siroheme synthase middle domains-like"/>
    <property type="match status" value="1"/>
</dbReference>
<dbReference type="GO" id="GO:0043115">
    <property type="term" value="F:precorrin-2 dehydrogenase activity"/>
    <property type="evidence" value="ECO:0007669"/>
    <property type="project" value="UniProtKB-EC"/>
</dbReference>
<evidence type="ECO:0000256" key="1">
    <source>
        <dbReference type="ARBA" id="ARBA00005010"/>
    </source>
</evidence>
<dbReference type="InterPro" id="IPR028281">
    <property type="entry name" value="Sirohaem_synthase_central"/>
</dbReference>
<dbReference type="Gene3D" id="3.40.50.720">
    <property type="entry name" value="NAD(P)-binding Rossmann-like Domain"/>
    <property type="match status" value="1"/>
</dbReference>
<protein>
    <recommendedName>
        <fullName evidence="2">precorrin-2 dehydrogenase</fullName>
        <ecNumber evidence="2">1.3.1.76</ecNumber>
    </recommendedName>
</protein>
<evidence type="ECO:0000256" key="2">
    <source>
        <dbReference type="ARBA" id="ARBA00012400"/>
    </source>
</evidence>
<dbReference type="PANTHER" id="PTHR35330:SF1">
    <property type="entry name" value="SIROHEME BIOSYNTHESIS PROTEIN MET8"/>
    <property type="match status" value="1"/>
</dbReference>
<feature type="domain" description="Siroheme synthase central" evidence="8">
    <location>
        <begin position="100"/>
        <end position="125"/>
    </location>
</feature>
<comment type="pathway">
    <text evidence="1">Porphyrin-containing compound metabolism; siroheme biosynthesis; sirohydrochlorin from precorrin-2: step 1/1.</text>
</comment>
<dbReference type="UniPathway" id="UPA00262">
    <property type="reaction ID" value="UER00222"/>
</dbReference>
<keyword evidence="3" id="KW-0560">Oxidoreductase</keyword>
<sequence>MAEGYPIILDVEGKKCLVLGSGREADEKSAALARAGAVLHRRAEYDSADLDSCFAVISAGPDRSRNPEIFAEAERRGILVCCVDDPPHCRFTFASVVRQGELVIAISTGGACPALAVRIREKLERELGPEYAEFLKLARRLRGRLAETVPDFQERRKLWYALVDSEILDHYRSGDEEAVNRDLASILPPDALI</sequence>
<evidence type="ECO:0000259" key="7">
    <source>
        <dbReference type="Pfam" id="PF10414"/>
    </source>
</evidence>
<dbReference type="InterPro" id="IPR028161">
    <property type="entry name" value="Met8-like"/>
</dbReference>
<dbReference type="AlphaFoldDB" id="A0A7S7NXS1"/>
<dbReference type="NCBIfam" id="TIGR01470">
    <property type="entry name" value="cysG_Nterm"/>
    <property type="match status" value="1"/>
</dbReference>
<dbReference type="GO" id="GO:0004325">
    <property type="term" value="F:ferrochelatase activity"/>
    <property type="evidence" value="ECO:0007669"/>
    <property type="project" value="InterPro"/>
</dbReference>
<dbReference type="PANTHER" id="PTHR35330">
    <property type="entry name" value="SIROHEME BIOSYNTHESIS PROTEIN MET8"/>
    <property type="match status" value="1"/>
</dbReference>
<dbReference type="GO" id="GO:0019354">
    <property type="term" value="P:siroheme biosynthetic process"/>
    <property type="evidence" value="ECO:0007669"/>
    <property type="project" value="UniProtKB-UniPathway"/>
</dbReference>
<dbReference type="Pfam" id="PF10414">
    <property type="entry name" value="CysG_dimeriser"/>
    <property type="match status" value="1"/>
</dbReference>
<evidence type="ECO:0000256" key="5">
    <source>
        <dbReference type="ARBA" id="ARBA00023244"/>
    </source>
</evidence>
<dbReference type="Gene3D" id="1.10.8.610">
    <property type="entry name" value="SirC, precorrin-2 dehydrogenase, C-terminal helical domain-like"/>
    <property type="match status" value="1"/>
</dbReference>
<dbReference type="KEGG" id="pfer:IRI77_17820"/>
<dbReference type="RefSeq" id="WP_194453379.1">
    <property type="nucleotide sequence ID" value="NZ_CP063849.1"/>
</dbReference>
<evidence type="ECO:0000256" key="3">
    <source>
        <dbReference type="ARBA" id="ARBA00023002"/>
    </source>
</evidence>
<evidence type="ECO:0000313" key="9">
    <source>
        <dbReference type="EMBL" id="QOY91725.1"/>
    </source>
</evidence>
<dbReference type="Pfam" id="PF13241">
    <property type="entry name" value="NAD_binding_7"/>
    <property type="match status" value="1"/>
</dbReference>
<keyword evidence="10" id="KW-1185">Reference proteome</keyword>
<evidence type="ECO:0000259" key="8">
    <source>
        <dbReference type="Pfam" id="PF14824"/>
    </source>
</evidence>
<dbReference type="EC" id="1.3.1.76" evidence="2"/>
<gene>
    <name evidence="9" type="ORF">IRI77_17820</name>
</gene>
<name>A0A7S7NXS1_PALFE</name>
<dbReference type="InterPro" id="IPR019478">
    <property type="entry name" value="Sirohaem_synthase_dimer_dom"/>
</dbReference>
<organism evidence="9 10">
    <name type="scientific">Paludibaculum fermentans</name>
    <dbReference type="NCBI Taxonomy" id="1473598"/>
    <lineage>
        <taxon>Bacteria</taxon>
        <taxon>Pseudomonadati</taxon>
        <taxon>Acidobacteriota</taxon>
        <taxon>Terriglobia</taxon>
        <taxon>Bryobacterales</taxon>
        <taxon>Bryobacteraceae</taxon>
        <taxon>Paludibaculum</taxon>
    </lineage>
</organism>
<keyword evidence="5" id="KW-0627">Porphyrin biosynthesis</keyword>
<dbReference type="InterPro" id="IPR036291">
    <property type="entry name" value="NAD(P)-bd_dom_sf"/>
</dbReference>
<evidence type="ECO:0000313" key="10">
    <source>
        <dbReference type="Proteomes" id="UP000593892"/>
    </source>
</evidence>
<feature type="domain" description="Sirohaem synthase dimerisation" evidence="7">
    <location>
        <begin position="131"/>
        <end position="185"/>
    </location>
</feature>
<dbReference type="EMBL" id="CP063849">
    <property type="protein sequence ID" value="QOY91725.1"/>
    <property type="molecule type" value="Genomic_DNA"/>
</dbReference>
<dbReference type="InterPro" id="IPR006367">
    <property type="entry name" value="Sirohaem_synthase_N"/>
</dbReference>
<reference evidence="9 10" key="1">
    <citation type="submission" date="2020-10" db="EMBL/GenBank/DDBJ databases">
        <title>Complete genome sequence of Paludibaculum fermentans P105T, a facultatively anaerobic acidobacterium capable of dissimilatory Fe(III) reduction.</title>
        <authorList>
            <person name="Dedysh S.N."/>
            <person name="Beletsky A.V."/>
            <person name="Kulichevskaya I.S."/>
            <person name="Mardanov A.V."/>
            <person name="Ravin N.V."/>
        </authorList>
    </citation>
    <scope>NUCLEOTIDE SEQUENCE [LARGE SCALE GENOMIC DNA]</scope>
    <source>
        <strain evidence="9 10">P105</strain>
    </source>
</reference>
<evidence type="ECO:0000256" key="6">
    <source>
        <dbReference type="ARBA" id="ARBA00047561"/>
    </source>
</evidence>
<evidence type="ECO:0000256" key="4">
    <source>
        <dbReference type="ARBA" id="ARBA00023027"/>
    </source>
</evidence>
<dbReference type="InterPro" id="IPR042518">
    <property type="entry name" value="SirC_C"/>
</dbReference>
<comment type="catalytic activity">
    <reaction evidence="6">
        <text>precorrin-2 + NAD(+) = sirohydrochlorin + NADH + 2 H(+)</text>
        <dbReference type="Rhea" id="RHEA:15613"/>
        <dbReference type="ChEBI" id="CHEBI:15378"/>
        <dbReference type="ChEBI" id="CHEBI:57540"/>
        <dbReference type="ChEBI" id="CHEBI:57945"/>
        <dbReference type="ChEBI" id="CHEBI:58351"/>
        <dbReference type="ChEBI" id="CHEBI:58827"/>
        <dbReference type="EC" id="1.3.1.76"/>
    </reaction>
</comment>